<protein>
    <submittedName>
        <fullName evidence="2">Universal stress protein</fullName>
    </submittedName>
</protein>
<evidence type="ECO:0000313" key="2">
    <source>
        <dbReference type="EMBL" id="MFC7666948.1"/>
    </source>
</evidence>
<dbReference type="EMBL" id="JBHTEK010000001">
    <property type="protein sequence ID" value="MFC7666948.1"/>
    <property type="molecule type" value="Genomic_DNA"/>
</dbReference>
<gene>
    <name evidence="2" type="ORF">ACFQT0_05585</name>
</gene>
<name>A0ABW2U3P2_9BACT</name>
<dbReference type="RefSeq" id="WP_380201086.1">
    <property type="nucleotide sequence ID" value="NZ_JBHTEK010000001.1"/>
</dbReference>
<dbReference type="Proteomes" id="UP001596513">
    <property type="component" value="Unassembled WGS sequence"/>
</dbReference>
<reference evidence="3" key="1">
    <citation type="journal article" date="2019" name="Int. J. Syst. Evol. Microbiol.">
        <title>The Global Catalogue of Microorganisms (GCM) 10K type strain sequencing project: providing services to taxonomists for standard genome sequencing and annotation.</title>
        <authorList>
            <consortium name="The Broad Institute Genomics Platform"/>
            <consortium name="The Broad Institute Genome Sequencing Center for Infectious Disease"/>
            <person name="Wu L."/>
            <person name="Ma J."/>
        </authorList>
    </citation>
    <scope>NUCLEOTIDE SEQUENCE [LARGE SCALE GENOMIC DNA]</scope>
    <source>
        <strain evidence="3">JCM 19635</strain>
    </source>
</reference>
<feature type="domain" description="UspA" evidence="1">
    <location>
        <begin position="6"/>
        <end position="86"/>
    </location>
</feature>
<dbReference type="Gene3D" id="3.40.50.12370">
    <property type="match status" value="1"/>
</dbReference>
<evidence type="ECO:0000313" key="3">
    <source>
        <dbReference type="Proteomes" id="UP001596513"/>
    </source>
</evidence>
<dbReference type="SUPFAM" id="SSF52402">
    <property type="entry name" value="Adenine nucleotide alpha hydrolases-like"/>
    <property type="match status" value="1"/>
</dbReference>
<comment type="caution">
    <text evidence="2">The sequence shown here is derived from an EMBL/GenBank/DDBJ whole genome shotgun (WGS) entry which is preliminary data.</text>
</comment>
<dbReference type="Pfam" id="PF00582">
    <property type="entry name" value="Usp"/>
    <property type="match status" value="1"/>
</dbReference>
<keyword evidence="3" id="KW-1185">Reference proteome</keyword>
<evidence type="ECO:0000259" key="1">
    <source>
        <dbReference type="Pfam" id="PF00582"/>
    </source>
</evidence>
<dbReference type="InterPro" id="IPR006016">
    <property type="entry name" value="UspA"/>
</dbReference>
<accession>A0ABW2U3P2</accession>
<organism evidence="2 3">
    <name type="scientific">Hymenobacter humi</name>
    <dbReference type="NCBI Taxonomy" id="1411620"/>
    <lineage>
        <taxon>Bacteria</taxon>
        <taxon>Pseudomonadati</taxon>
        <taxon>Bacteroidota</taxon>
        <taxon>Cytophagia</taxon>
        <taxon>Cytophagales</taxon>
        <taxon>Hymenobacteraceae</taxon>
        <taxon>Hymenobacter</taxon>
    </lineage>
</organism>
<proteinExistence type="predicted"/>
<sequence>MSEDDDQVEARQKVEAFARRHALEHYEVVIVVASSPSEGIREYAGHTRDALVVLPTHGRTGLSRLLQASIAEDVATSVFPPVLTFRLT</sequence>